<keyword evidence="3 6" id="KW-0489">Methyltransferase</keyword>
<evidence type="ECO:0000256" key="3">
    <source>
        <dbReference type="ARBA" id="ARBA00022603"/>
    </source>
</evidence>
<feature type="binding site" evidence="6">
    <location>
        <position position="139"/>
    </location>
    <ligand>
        <name>S-adenosyl-L-methionine</name>
        <dbReference type="ChEBI" id="CHEBI:59789"/>
    </ligand>
</feature>
<evidence type="ECO:0000313" key="7">
    <source>
        <dbReference type="EMBL" id="PTX46167.1"/>
    </source>
</evidence>
<accession>A0A2T6AQU4</accession>
<name>A0A2T6AQU4_9RHOB</name>
<comment type="caution">
    <text evidence="7">The sequence shown here is derived from an EMBL/GenBank/DDBJ whole genome shotgun (WGS) entry which is preliminary data.</text>
</comment>
<dbReference type="AlphaFoldDB" id="A0A2T6AQU4"/>
<comment type="similarity">
    <text evidence="6">Belongs to the methyltransferase superfamily. RNA methyltransferase RsmG family.</text>
</comment>
<proteinExistence type="inferred from homology"/>
<keyword evidence="1 6" id="KW-0963">Cytoplasm</keyword>
<keyword evidence="2 6" id="KW-0698">rRNA processing</keyword>
<dbReference type="Pfam" id="PF02527">
    <property type="entry name" value="GidB"/>
    <property type="match status" value="1"/>
</dbReference>
<feature type="binding site" evidence="6">
    <location>
        <begin position="124"/>
        <end position="125"/>
    </location>
    <ligand>
        <name>S-adenosyl-L-methionine</name>
        <dbReference type="ChEBI" id="CHEBI:59789"/>
    </ligand>
</feature>
<evidence type="ECO:0000256" key="5">
    <source>
        <dbReference type="ARBA" id="ARBA00022691"/>
    </source>
</evidence>
<keyword evidence="4 6" id="KW-0808">Transferase</keyword>
<dbReference type="SUPFAM" id="SSF53335">
    <property type="entry name" value="S-adenosyl-L-methionine-dependent methyltransferases"/>
    <property type="match status" value="1"/>
</dbReference>
<comment type="catalytic activity">
    <reaction evidence="6">
        <text>guanosine(527) in 16S rRNA + S-adenosyl-L-methionine = N(7)-methylguanosine(527) in 16S rRNA + S-adenosyl-L-homocysteine</text>
        <dbReference type="Rhea" id="RHEA:42732"/>
        <dbReference type="Rhea" id="RHEA-COMP:10209"/>
        <dbReference type="Rhea" id="RHEA-COMP:10210"/>
        <dbReference type="ChEBI" id="CHEBI:57856"/>
        <dbReference type="ChEBI" id="CHEBI:59789"/>
        <dbReference type="ChEBI" id="CHEBI:74269"/>
        <dbReference type="ChEBI" id="CHEBI:74480"/>
        <dbReference type="EC" id="2.1.1.170"/>
    </reaction>
</comment>
<dbReference type="PANTHER" id="PTHR31760">
    <property type="entry name" value="S-ADENOSYL-L-METHIONINE-DEPENDENT METHYLTRANSFERASES SUPERFAMILY PROTEIN"/>
    <property type="match status" value="1"/>
</dbReference>
<comment type="function">
    <text evidence="6">Specifically methylates the N7 position of guanine in position 527 of 16S rRNA.</text>
</comment>
<dbReference type="PANTHER" id="PTHR31760:SF0">
    <property type="entry name" value="S-ADENOSYL-L-METHIONINE-DEPENDENT METHYLTRANSFERASES SUPERFAMILY PROTEIN"/>
    <property type="match status" value="1"/>
</dbReference>
<dbReference type="Proteomes" id="UP000244224">
    <property type="component" value="Unassembled WGS sequence"/>
</dbReference>
<dbReference type="InterPro" id="IPR003682">
    <property type="entry name" value="rRNA_ssu_MeTfrase_G"/>
</dbReference>
<comment type="caution">
    <text evidence="6">Lacks conserved residue(s) required for the propagation of feature annotation.</text>
</comment>
<evidence type="ECO:0000256" key="1">
    <source>
        <dbReference type="ARBA" id="ARBA00022490"/>
    </source>
</evidence>
<comment type="subcellular location">
    <subcellularLocation>
        <location evidence="6">Cytoplasm</location>
    </subcellularLocation>
</comment>
<dbReference type="EC" id="2.1.1.170" evidence="6"/>
<evidence type="ECO:0000256" key="2">
    <source>
        <dbReference type="ARBA" id="ARBA00022552"/>
    </source>
</evidence>
<dbReference type="NCBIfam" id="TIGR00138">
    <property type="entry name" value="rsmG_gidB"/>
    <property type="match status" value="1"/>
</dbReference>
<gene>
    <name evidence="6" type="primary">rsmG</name>
    <name evidence="7" type="ORF">C8N34_11840</name>
</gene>
<feature type="binding site" evidence="6">
    <location>
        <position position="70"/>
    </location>
    <ligand>
        <name>S-adenosyl-L-methionine</name>
        <dbReference type="ChEBI" id="CHEBI:59789"/>
    </ligand>
</feature>
<reference evidence="7 8" key="1">
    <citation type="submission" date="2018-04" db="EMBL/GenBank/DDBJ databases">
        <title>Genomic Encyclopedia of Archaeal and Bacterial Type Strains, Phase II (KMG-II): from individual species to whole genera.</title>
        <authorList>
            <person name="Goeker M."/>
        </authorList>
    </citation>
    <scope>NUCLEOTIDE SEQUENCE [LARGE SCALE GENOMIC DNA]</scope>
    <source>
        <strain evidence="7 8">DSM 21823</strain>
    </source>
</reference>
<dbReference type="GO" id="GO:0005829">
    <property type="term" value="C:cytosol"/>
    <property type="evidence" value="ECO:0007669"/>
    <property type="project" value="TreeGrafter"/>
</dbReference>
<keyword evidence="5 6" id="KW-0949">S-adenosyl-L-methionine</keyword>
<dbReference type="EMBL" id="QBKP01000018">
    <property type="protein sequence ID" value="PTX46167.1"/>
    <property type="molecule type" value="Genomic_DNA"/>
</dbReference>
<dbReference type="Gene3D" id="3.40.50.150">
    <property type="entry name" value="Vaccinia Virus protein VP39"/>
    <property type="match status" value="1"/>
</dbReference>
<evidence type="ECO:0000256" key="4">
    <source>
        <dbReference type="ARBA" id="ARBA00022679"/>
    </source>
</evidence>
<sequence>MTLPDGIGVDVSRETSDALTRYVKLLEKWNKAINLVSKGTVADIWTRHIADSAQLFRMLPAQASSWVDLGSGGGLPGLVLAILSRDLERELNFVLVESDQRKATFLRQVAMELALPVKVYACRVENLPVGLRADVVSARALAPLQDLCTMASPLLAPDGICIFPKGETAGQEIEAAMQHWHFDLERFPSITSANSEILKLSKIRHV</sequence>
<dbReference type="InterPro" id="IPR029063">
    <property type="entry name" value="SAM-dependent_MTases_sf"/>
</dbReference>
<evidence type="ECO:0000256" key="6">
    <source>
        <dbReference type="HAMAP-Rule" id="MF_00074"/>
    </source>
</evidence>
<evidence type="ECO:0000313" key="8">
    <source>
        <dbReference type="Proteomes" id="UP000244224"/>
    </source>
</evidence>
<feature type="binding site" evidence="6">
    <location>
        <position position="75"/>
    </location>
    <ligand>
        <name>S-adenosyl-L-methionine</name>
        <dbReference type="ChEBI" id="CHEBI:59789"/>
    </ligand>
</feature>
<dbReference type="PIRSF" id="PIRSF003078">
    <property type="entry name" value="GidB"/>
    <property type="match status" value="1"/>
</dbReference>
<protein>
    <recommendedName>
        <fullName evidence="6">Ribosomal RNA small subunit methyltransferase G</fullName>
        <ecNumber evidence="6">2.1.1.170</ecNumber>
    </recommendedName>
    <alternativeName>
        <fullName evidence="6">16S rRNA 7-methylguanosine methyltransferase</fullName>
        <shortName evidence="6">16S rRNA m7G methyltransferase</shortName>
    </alternativeName>
</protein>
<keyword evidence="8" id="KW-1185">Reference proteome</keyword>
<dbReference type="HAMAP" id="MF_00074">
    <property type="entry name" value="16SrRNA_methyltr_G"/>
    <property type="match status" value="1"/>
</dbReference>
<dbReference type="GO" id="GO:0070043">
    <property type="term" value="F:rRNA (guanine-N7-)-methyltransferase activity"/>
    <property type="evidence" value="ECO:0007669"/>
    <property type="project" value="UniProtKB-UniRule"/>
</dbReference>
<organism evidence="7 8">
    <name type="scientific">Gemmobacter caeni</name>
    <dbReference type="NCBI Taxonomy" id="589035"/>
    <lineage>
        <taxon>Bacteria</taxon>
        <taxon>Pseudomonadati</taxon>
        <taxon>Pseudomonadota</taxon>
        <taxon>Alphaproteobacteria</taxon>
        <taxon>Rhodobacterales</taxon>
        <taxon>Paracoccaceae</taxon>
        <taxon>Gemmobacter</taxon>
    </lineage>
</organism>
<dbReference type="RefSeq" id="WP_242013867.1">
    <property type="nucleotide sequence ID" value="NZ_QBKP01000018.1"/>
</dbReference>